<organism evidence="3 4">
    <name type="scientific">Cellulosilyticum lentocellum (strain ATCC 49066 / DSM 5427 / NCIMB 11756 / RHM5)</name>
    <name type="common">Clostridium lentocellum</name>
    <dbReference type="NCBI Taxonomy" id="642492"/>
    <lineage>
        <taxon>Bacteria</taxon>
        <taxon>Bacillati</taxon>
        <taxon>Bacillota</taxon>
        <taxon>Clostridia</taxon>
        <taxon>Lachnospirales</taxon>
        <taxon>Cellulosilyticaceae</taxon>
        <taxon>Cellulosilyticum</taxon>
    </lineage>
</organism>
<dbReference type="InterPro" id="IPR012854">
    <property type="entry name" value="Cu_amine_oxidase-like_N"/>
</dbReference>
<gene>
    <name evidence="3" type="ordered locus">Clole_3395</name>
</gene>
<protein>
    <submittedName>
        <fullName evidence="3">YD repeat protein</fullName>
    </submittedName>
</protein>
<dbReference type="Pfam" id="PF07833">
    <property type="entry name" value="Cu_amine_oxidN1"/>
    <property type="match status" value="1"/>
</dbReference>
<evidence type="ECO:0000256" key="1">
    <source>
        <dbReference type="SAM" id="MobiDB-lite"/>
    </source>
</evidence>
<dbReference type="InterPro" id="IPR031325">
    <property type="entry name" value="RHS_repeat"/>
</dbReference>
<dbReference type="NCBIfam" id="TIGR01643">
    <property type="entry name" value="YD_repeat_2x"/>
    <property type="match status" value="1"/>
</dbReference>
<reference evidence="3 4" key="1">
    <citation type="journal article" date="2011" name="J. Bacteriol.">
        <title>Complete genome sequence of the cellulose-degrading bacterium Cellulosilyticum lentocellum.</title>
        <authorList>
            <consortium name="US DOE Joint Genome Institute"/>
            <person name="Miller D.A."/>
            <person name="Suen G."/>
            <person name="Bruce D."/>
            <person name="Copeland A."/>
            <person name="Cheng J.F."/>
            <person name="Detter C."/>
            <person name="Goodwin L.A."/>
            <person name="Han C.S."/>
            <person name="Hauser L.J."/>
            <person name="Land M.L."/>
            <person name="Lapidus A."/>
            <person name="Lucas S."/>
            <person name="Meincke L."/>
            <person name="Pitluck S."/>
            <person name="Tapia R."/>
            <person name="Teshima H."/>
            <person name="Woyke T."/>
            <person name="Fox B.G."/>
            <person name="Angert E.R."/>
            <person name="Currie C.R."/>
        </authorList>
    </citation>
    <scope>NUCLEOTIDE SEQUENCE [LARGE SCALE GENOMIC DNA]</scope>
    <source>
        <strain evidence="4">ATCC 49066 / DSM 5427 / NCIMB 11756 / RHM5</strain>
    </source>
</reference>
<dbReference type="AlphaFoldDB" id="F2JRQ3"/>
<proteinExistence type="predicted"/>
<keyword evidence="4" id="KW-1185">Reference proteome</keyword>
<dbReference type="RefSeq" id="WP_013658359.1">
    <property type="nucleotide sequence ID" value="NC_015275.1"/>
</dbReference>
<dbReference type="EMBL" id="CP002582">
    <property type="protein sequence ID" value="ADZ85083.1"/>
    <property type="molecule type" value="Genomic_DNA"/>
</dbReference>
<sequence length="245" mass="27677">MKKKRVIIWLMIFLLMGNSIYAAEYFYDDLNRLVRVEYESGICIEYEYDNAGNICKITTTGADKSNEGEEKEPEEGEKEDKGDGKDSEDKQNENHTESDKTNSGVKNDTAGREKESVTTNQVILTLNSNIAVYNGQTIEMDATVMISKSNRLLVPVRYLAYALNISPEQIKWHAKTKEVEILGSKRIVIGIGKTYMLVNGIEVPLLEKAQIINGRTYLPIGDICRAFEVSYSWDNNTKQLSIVSK</sequence>
<dbReference type="KEGG" id="cle:Clole_3395"/>
<evidence type="ECO:0000313" key="4">
    <source>
        <dbReference type="Proteomes" id="UP000008467"/>
    </source>
</evidence>
<dbReference type="InterPro" id="IPR036582">
    <property type="entry name" value="Mao_N_sf"/>
</dbReference>
<name>F2JRQ3_CELLD</name>
<dbReference type="SUPFAM" id="SSF55383">
    <property type="entry name" value="Copper amine oxidase, domain N"/>
    <property type="match status" value="2"/>
</dbReference>
<dbReference type="Proteomes" id="UP000008467">
    <property type="component" value="Chromosome"/>
</dbReference>
<feature type="region of interest" description="Disordered" evidence="1">
    <location>
        <begin position="59"/>
        <end position="117"/>
    </location>
</feature>
<dbReference type="InterPro" id="IPR006530">
    <property type="entry name" value="YD"/>
</dbReference>
<dbReference type="HOGENOM" id="CLU_926512_0_0_9"/>
<dbReference type="Gene3D" id="3.30.457.10">
    <property type="entry name" value="Copper amine oxidase-like, N-terminal domain"/>
    <property type="match status" value="2"/>
</dbReference>
<evidence type="ECO:0000259" key="2">
    <source>
        <dbReference type="Pfam" id="PF07833"/>
    </source>
</evidence>
<feature type="domain" description="Copper amine oxidase-like N-terminal" evidence="2">
    <location>
        <begin position="148"/>
        <end position="242"/>
    </location>
</feature>
<evidence type="ECO:0000313" key="3">
    <source>
        <dbReference type="EMBL" id="ADZ85083.1"/>
    </source>
</evidence>
<feature type="compositionally biased region" description="Basic and acidic residues" evidence="1">
    <location>
        <begin position="78"/>
        <end position="100"/>
    </location>
</feature>
<accession>F2JRQ3</accession>
<dbReference type="eggNOG" id="COG4447">
    <property type="taxonomic scope" value="Bacteria"/>
</dbReference>
<dbReference type="Pfam" id="PF05593">
    <property type="entry name" value="RHS_repeat"/>
    <property type="match status" value="1"/>
</dbReference>
<dbReference type="STRING" id="642492.Clole_3395"/>